<reference evidence="1 2" key="1">
    <citation type="submission" date="2019-12" db="EMBL/GenBank/DDBJ databases">
        <title>A genome sequence resource for the geographically widespread anthracnose pathogen Colletotrichum asianum.</title>
        <authorList>
            <person name="Meng Y."/>
        </authorList>
    </citation>
    <scope>NUCLEOTIDE SEQUENCE [LARGE SCALE GENOMIC DNA]</scope>
    <source>
        <strain evidence="1 2">ICMP 18580</strain>
    </source>
</reference>
<comment type="caution">
    <text evidence="1">The sequence shown here is derived from an EMBL/GenBank/DDBJ whole genome shotgun (WGS) entry which is preliminary data.</text>
</comment>
<dbReference type="OrthoDB" id="4808755at2759"/>
<evidence type="ECO:0000313" key="1">
    <source>
        <dbReference type="EMBL" id="KAF0316690.1"/>
    </source>
</evidence>
<organism evidence="1 2">
    <name type="scientific">Colletotrichum asianum</name>
    <dbReference type="NCBI Taxonomy" id="702518"/>
    <lineage>
        <taxon>Eukaryota</taxon>
        <taxon>Fungi</taxon>
        <taxon>Dikarya</taxon>
        <taxon>Ascomycota</taxon>
        <taxon>Pezizomycotina</taxon>
        <taxon>Sordariomycetes</taxon>
        <taxon>Hypocreomycetidae</taxon>
        <taxon>Glomerellales</taxon>
        <taxon>Glomerellaceae</taxon>
        <taxon>Colletotrichum</taxon>
        <taxon>Colletotrichum gloeosporioides species complex</taxon>
    </lineage>
</organism>
<dbReference type="AlphaFoldDB" id="A0A8H3ZM54"/>
<keyword evidence="2" id="KW-1185">Reference proteome</keyword>
<proteinExistence type="predicted"/>
<dbReference type="InterPro" id="IPR052895">
    <property type="entry name" value="HetReg/Transcr_Mod"/>
</dbReference>
<evidence type="ECO:0000313" key="2">
    <source>
        <dbReference type="Proteomes" id="UP000434172"/>
    </source>
</evidence>
<gene>
    <name evidence="1" type="ORF">GQ607_016032</name>
</gene>
<sequence length="467" mass="53268">MPPVRRRESDPEYPALFWWHLYQIIGHQWWSRSWVYQEFIVGSQVIFLFSEEYWMSWGKLHCLLSFFLQQDTVQACEEIIALRRRADETSQRCGPFMNEEPIMNNLHKARVSGACFLTAAARSIPYVLGYGYFHLPACPGYELLRTKKSWGRISSEGLEMHLEHLPIWKRDQALVTRVIQGKQRWQDSGSQLQLDLSYLLNHARNTKSSQPKDRIYAFVGLSTLRNKIQINYDPAYSINMLLADVARTIVLYEDEGLDILSQAGTAAYSRALPRGSDPLPTWVPDWDEREVFQRDRFIKGLDLPPNSAAGKRLEKSMSFSADRFGNAGRVLEVAGTRIGKLGMLVETGRDDFGPWRSFSGVETGSRIMTTNVAQPGDEVWVLHGMSWPVVLRRSSVADNTTFLAVAMMWEGERPHQIMSGSGVVGEVGRVVVTQAKERMTESPVSCLYFSLLTVLWQCLFKPLTQKS</sequence>
<dbReference type="PANTHER" id="PTHR24148:SF64">
    <property type="entry name" value="HETEROKARYON INCOMPATIBILITY DOMAIN-CONTAINING PROTEIN"/>
    <property type="match status" value="1"/>
</dbReference>
<accession>A0A8H3ZM54</accession>
<dbReference type="Proteomes" id="UP000434172">
    <property type="component" value="Unassembled WGS sequence"/>
</dbReference>
<name>A0A8H3ZM54_9PEZI</name>
<dbReference type="PANTHER" id="PTHR24148">
    <property type="entry name" value="ANKYRIN REPEAT DOMAIN-CONTAINING PROTEIN 39 HOMOLOG-RELATED"/>
    <property type="match status" value="1"/>
</dbReference>
<dbReference type="EMBL" id="WOWK01000150">
    <property type="protein sequence ID" value="KAF0316690.1"/>
    <property type="molecule type" value="Genomic_DNA"/>
</dbReference>
<protein>
    <submittedName>
        <fullName evidence="1">Heterokaryon incompatibility protein</fullName>
    </submittedName>
</protein>